<gene>
    <name evidence="2" type="ORF">LCGC14_1256830</name>
</gene>
<dbReference type="InterPro" id="IPR038068">
    <property type="entry name" value="YcgL-like_sf"/>
</dbReference>
<dbReference type="SUPFAM" id="SSF160191">
    <property type="entry name" value="YcgL-like"/>
    <property type="match status" value="1"/>
</dbReference>
<sequence>MKSYIYKSQKKDELYIYITKKDDFTDVPQALYDSMGKEPIFVMELELSKNRPLAREDVDKVIENLNSQGFHIQMPPRAEILGDFMNQKKQHLH</sequence>
<evidence type="ECO:0000259" key="1">
    <source>
        <dbReference type="PROSITE" id="PS51648"/>
    </source>
</evidence>
<accession>A0A0F9L4N1</accession>
<dbReference type="PROSITE" id="PS51648">
    <property type="entry name" value="YCGL"/>
    <property type="match status" value="1"/>
</dbReference>
<proteinExistence type="inferred from homology"/>
<evidence type="ECO:0000313" key="2">
    <source>
        <dbReference type="EMBL" id="KKM88628.1"/>
    </source>
</evidence>
<dbReference type="PANTHER" id="PTHR38109:SF1">
    <property type="entry name" value="PROTEIN YCGL"/>
    <property type="match status" value="1"/>
</dbReference>
<dbReference type="Pfam" id="PF05166">
    <property type="entry name" value="YcgL"/>
    <property type="match status" value="1"/>
</dbReference>
<dbReference type="EMBL" id="LAZR01006933">
    <property type="protein sequence ID" value="KKM88628.1"/>
    <property type="molecule type" value="Genomic_DNA"/>
</dbReference>
<dbReference type="Gene3D" id="3.10.510.20">
    <property type="entry name" value="YcgL domain"/>
    <property type="match status" value="1"/>
</dbReference>
<reference evidence="2" key="1">
    <citation type="journal article" date="2015" name="Nature">
        <title>Complex archaea that bridge the gap between prokaryotes and eukaryotes.</title>
        <authorList>
            <person name="Spang A."/>
            <person name="Saw J.H."/>
            <person name="Jorgensen S.L."/>
            <person name="Zaremba-Niedzwiedzka K."/>
            <person name="Martijn J."/>
            <person name="Lind A.E."/>
            <person name="van Eijk R."/>
            <person name="Schleper C."/>
            <person name="Guy L."/>
            <person name="Ettema T.J."/>
        </authorList>
    </citation>
    <scope>NUCLEOTIDE SEQUENCE</scope>
</reference>
<organism evidence="2">
    <name type="scientific">marine sediment metagenome</name>
    <dbReference type="NCBI Taxonomy" id="412755"/>
    <lineage>
        <taxon>unclassified sequences</taxon>
        <taxon>metagenomes</taxon>
        <taxon>ecological metagenomes</taxon>
    </lineage>
</organism>
<name>A0A0F9L4N1_9ZZZZ</name>
<comment type="caution">
    <text evidence="2">The sequence shown here is derived from an EMBL/GenBank/DDBJ whole genome shotgun (WGS) entry which is preliminary data.</text>
</comment>
<dbReference type="HAMAP" id="MF_01866">
    <property type="entry name" value="UPF0745"/>
    <property type="match status" value="1"/>
</dbReference>
<feature type="domain" description="YcgL" evidence="1">
    <location>
        <begin position="1"/>
        <end position="86"/>
    </location>
</feature>
<dbReference type="AlphaFoldDB" id="A0A0F9L4N1"/>
<protein>
    <recommendedName>
        <fullName evidence="1">YcgL domain-containing protein</fullName>
    </recommendedName>
</protein>
<dbReference type="InterPro" id="IPR027354">
    <property type="entry name" value="YcgL_dom"/>
</dbReference>
<dbReference type="PANTHER" id="PTHR38109">
    <property type="entry name" value="PROTEIN YCGL"/>
    <property type="match status" value="1"/>
</dbReference>